<gene>
    <name evidence="2" type="primary">pucD</name>
    <name evidence="2" type="ORF">Pla133_32390</name>
</gene>
<dbReference type="Proteomes" id="UP000316921">
    <property type="component" value="Chromosome"/>
</dbReference>
<dbReference type="PANTHER" id="PTHR11908:SF157">
    <property type="entry name" value="XANTHINE DEHYDROGENASE SUBUNIT D-RELATED"/>
    <property type="match status" value="1"/>
</dbReference>
<dbReference type="AlphaFoldDB" id="A0A518BME7"/>
<dbReference type="InterPro" id="IPR046867">
    <property type="entry name" value="AldOxase/xan_DH_MoCoBD2"/>
</dbReference>
<keyword evidence="3" id="KW-1185">Reference proteome</keyword>
<dbReference type="GO" id="GO:0004854">
    <property type="term" value="F:xanthine dehydrogenase activity"/>
    <property type="evidence" value="ECO:0007669"/>
    <property type="project" value="UniProtKB-EC"/>
</dbReference>
<evidence type="ECO:0000313" key="3">
    <source>
        <dbReference type="Proteomes" id="UP000316921"/>
    </source>
</evidence>
<dbReference type="Pfam" id="PF01315">
    <property type="entry name" value="Ald_Xan_dh_C"/>
    <property type="match status" value="1"/>
</dbReference>
<dbReference type="SUPFAM" id="SSF56003">
    <property type="entry name" value="Molybdenum cofactor-binding domain"/>
    <property type="match status" value="1"/>
</dbReference>
<dbReference type="Gene3D" id="3.90.1170.50">
    <property type="entry name" value="Aldehyde oxidase/xanthine dehydrogenase, a/b hammerhead"/>
    <property type="match status" value="1"/>
</dbReference>
<dbReference type="Gene3D" id="3.30.365.10">
    <property type="entry name" value="Aldehyde oxidase/xanthine dehydrogenase, molybdopterin binding domain"/>
    <property type="match status" value="4"/>
</dbReference>
<dbReference type="InterPro" id="IPR036856">
    <property type="entry name" value="Ald_Oxase/Xan_DH_a/b_sf"/>
</dbReference>
<dbReference type="GO" id="GO:0005506">
    <property type="term" value="F:iron ion binding"/>
    <property type="evidence" value="ECO:0007669"/>
    <property type="project" value="InterPro"/>
</dbReference>
<dbReference type="InterPro" id="IPR000674">
    <property type="entry name" value="Ald_Oxase/Xan_DH_a/b"/>
</dbReference>
<evidence type="ECO:0000259" key="1">
    <source>
        <dbReference type="SMART" id="SM01008"/>
    </source>
</evidence>
<dbReference type="Pfam" id="PF02738">
    <property type="entry name" value="MoCoBD_1"/>
    <property type="match status" value="1"/>
</dbReference>
<organism evidence="2 3">
    <name type="scientific">Engelhardtia mirabilis</name>
    <dbReference type="NCBI Taxonomy" id="2528011"/>
    <lineage>
        <taxon>Bacteria</taxon>
        <taxon>Pseudomonadati</taxon>
        <taxon>Planctomycetota</taxon>
        <taxon>Planctomycetia</taxon>
        <taxon>Planctomycetia incertae sedis</taxon>
        <taxon>Engelhardtia</taxon>
    </lineage>
</organism>
<dbReference type="SUPFAM" id="SSF54665">
    <property type="entry name" value="CO dehydrogenase molybdoprotein N-domain-like"/>
    <property type="match status" value="1"/>
</dbReference>
<dbReference type="PANTHER" id="PTHR11908">
    <property type="entry name" value="XANTHINE DEHYDROGENASE"/>
    <property type="match status" value="1"/>
</dbReference>
<dbReference type="EC" id="1.17.1.4" evidence="2"/>
<keyword evidence="2" id="KW-0560">Oxidoreductase</keyword>
<dbReference type="EMBL" id="CP036287">
    <property type="protein sequence ID" value="QDU68145.1"/>
    <property type="molecule type" value="Genomic_DNA"/>
</dbReference>
<sequence>MRGNQGTLRRHETMAHIDHGRMVGTSPARTDGAQKVRGLCRYVDDLEFDGLWHGATVRSPHACARIVAIDAAAALADPDVVVLTARDLPGPNVLRLIADDWPVLADGRVNHFAEPVALVAAPTRERARAAVGRVEVRYEVERGIHDLDQALASPRILASCRIERGDLEAGFAAATHVVEGVYDTAHQEHVYIEPQGMVARPTAQGELEVIGSLQCPYYVQKALALLFDEPVRVRQAPTGGGFGGKEEFPDAIAAHAALLARRVGRPVKIVYDRHEDMQATPKRHPSRVRHRTGVDAAGKLCAMEIEVILDGGAYTTLSGVVLSRAVLHAGGAYACPNVRIEGRALATNTVPSGAFRGFGAPQTQFAVERQMDRIARLIGTDPLTLRERNAYRLGDVTPTGQVLEESVSALECLAAAQARTDFKRRWHEIEDARASGEGHALHGIGLALSWHGAGFTGEGEQRMRSPVRLALVAPDCVEVRVAACDFGQGTTIVLSQIVADALGLPTEMVRVVDPDTSKVPDSGPTVASRTVMVVGGILERAGRRLVRELGQGGAPPASPAEFVELARAYLTQHGELEVEERFEPAPGQTFDETTYTGTAYSAYGWGVHVAEVRVDADTLATRVERATLVFDVGKAIHPVLCAGQVEGGSLQAFGFGHLEDLRLSEGRPLQDSLSTYVIPTAVDAPDFDTILIENPTRSGPQGAKGVGELPMDGGGPALVAAIENATGIVATRAPATPEVLLEDLLAGRTLGPEAVAGALQAGEPLEGLR</sequence>
<dbReference type="Pfam" id="PF20256">
    <property type="entry name" value="MoCoBD_2"/>
    <property type="match status" value="1"/>
</dbReference>
<dbReference type="KEGG" id="pbap:Pla133_32390"/>
<accession>A0A518BME7</accession>
<reference evidence="2 3" key="1">
    <citation type="submission" date="2019-02" db="EMBL/GenBank/DDBJ databases">
        <title>Deep-cultivation of Planctomycetes and their phenomic and genomic characterization uncovers novel biology.</title>
        <authorList>
            <person name="Wiegand S."/>
            <person name="Jogler M."/>
            <person name="Boedeker C."/>
            <person name="Pinto D."/>
            <person name="Vollmers J."/>
            <person name="Rivas-Marin E."/>
            <person name="Kohn T."/>
            <person name="Peeters S.H."/>
            <person name="Heuer A."/>
            <person name="Rast P."/>
            <person name="Oberbeckmann S."/>
            <person name="Bunk B."/>
            <person name="Jeske O."/>
            <person name="Meyerdierks A."/>
            <person name="Storesund J.E."/>
            <person name="Kallscheuer N."/>
            <person name="Luecker S."/>
            <person name="Lage O.M."/>
            <person name="Pohl T."/>
            <person name="Merkel B.J."/>
            <person name="Hornburger P."/>
            <person name="Mueller R.-W."/>
            <person name="Bruemmer F."/>
            <person name="Labrenz M."/>
            <person name="Spormann A.M."/>
            <person name="Op den Camp H."/>
            <person name="Overmann J."/>
            <person name="Amann R."/>
            <person name="Jetten M.S.M."/>
            <person name="Mascher T."/>
            <person name="Medema M.H."/>
            <person name="Devos D.P."/>
            <person name="Kaster A.-K."/>
            <person name="Ovreas L."/>
            <person name="Rohde M."/>
            <person name="Galperin M.Y."/>
            <person name="Jogler C."/>
        </authorList>
    </citation>
    <scope>NUCLEOTIDE SEQUENCE [LARGE SCALE GENOMIC DNA]</scope>
    <source>
        <strain evidence="2 3">Pla133</strain>
    </source>
</reference>
<name>A0A518BME7_9BACT</name>
<dbReference type="InterPro" id="IPR008274">
    <property type="entry name" value="AldOxase/xan_DH_MoCoBD1"/>
</dbReference>
<proteinExistence type="predicted"/>
<feature type="domain" description="Aldehyde oxidase/xanthine dehydrogenase a/b hammerhead" evidence="1">
    <location>
        <begin position="37"/>
        <end position="142"/>
    </location>
</feature>
<dbReference type="InterPro" id="IPR016208">
    <property type="entry name" value="Ald_Oxase/xanthine_DH-like"/>
</dbReference>
<dbReference type="InterPro" id="IPR037165">
    <property type="entry name" value="AldOxase/xan_DH_Mopterin-bd_sf"/>
</dbReference>
<protein>
    <submittedName>
        <fullName evidence="2">Putative xanthine dehydrogenase subunit D</fullName>
        <ecNumber evidence="2">1.17.1.4</ecNumber>
    </submittedName>
</protein>
<evidence type="ECO:0000313" key="2">
    <source>
        <dbReference type="EMBL" id="QDU68145.1"/>
    </source>
</evidence>
<dbReference type="SMART" id="SM01008">
    <property type="entry name" value="Ald_Xan_dh_C"/>
    <property type="match status" value="1"/>
</dbReference>